<dbReference type="EMBL" id="FLRD01000011">
    <property type="protein sequence ID" value="SBT31111.1"/>
    <property type="molecule type" value="Genomic_DNA"/>
</dbReference>
<evidence type="ECO:0000256" key="1">
    <source>
        <dbReference type="SAM" id="MobiDB-lite"/>
    </source>
</evidence>
<reference evidence="4 5" key="1">
    <citation type="submission" date="2016-05" db="EMBL/GenBank/DDBJ databases">
        <authorList>
            <person name="Naeem Raeece"/>
        </authorList>
    </citation>
    <scope>NUCLEOTIDE SEQUENCE [LARGE SCALE GENOMIC DNA]</scope>
</reference>
<feature type="compositionally biased region" description="Basic residues" evidence="1">
    <location>
        <begin position="42"/>
        <end position="55"/>
    </location>
</feature>
<gene>
    <name evidence="2" type="ORF">POVWA1_005570</name>
    <name evidence="3" type="ORF">POVWA2_005670</name>
</gene>
<dbReference type="AlphaFoldDB" id="A0A1A8YJL5"/>
<evidence type="ECO:0000313" key="3">
    <source>
        <dbReference type="EMBL" id="SBT31732.1"/>
    </source>
</evidence>
<protein>
    <submittedName>
        <fullName evidence="3">Uncharacterized protein</fullName>
    </submittedName>
</protein>
<organism evidence="3 4">
    <name type="scientific">Plasmodium ovale wallikeri</name>
    <dbReference type="NCBI Taxonomy" id="864142"/>
    <lineage>
        <taxon>Eukaryota</taxon>
        <taxon>Sar</taxon>
        <taxon>Alveolata</taxon>
        <taxon>Apicomplexa</taxon>
        <taxon>Aconoidasida</taxon>
        <taxon>Haemosporida</taxon>
        <taxon>Plasmodiidae</taxon>
        <taxon>Plasmodium</taxon>
        <taxon>Plasmodium (Plasmodium)</taxon>
    </lineage>
</organism>
<dbReference type="Proteomes" id="UP000078550">
    <property type="component" value="Unassembled WGS sequence"/>
</dbReference>
<keyword evidence="5" id="KW-1185">Reference proteome</keyword>
<feature type="region of interest" description="Disordered" evidence="1">
    <location>
        <begin position="34"/>
        <end position="65"/>
    </location>
</feature>
<dbReference type="EMBL" id="FLRE01000024">
    <property type="protein sequence ID" value="SBT31732.1"/>
    <property type="molecule type" value="Genomic_DNA"/>
</dbReference>
<name>A0A1A8YJL5_PLAOA</name>
<feature type="compositionally biased region" description="Polar residues" evidence="1">
    <location>
        <begin position="56"/>
        <end position="65"/>
    </location>
</feature>
<evidence type="ECO:0000313" key="5">
    <source>
        <dbReference type="Proteomes" id="UP000078555"/>
    </source>
</evidence>
<reference evidence="3" key="2">
    <citation type="submission" date="2016-05" db="EMBL/GenBank/DDBJ databases">
        <authorList>
            <person name="Lavstsen T."/>
            <person name="Jespersen J.S."/>
        </authorList>
    </citation>
    <scope>NUCLEOTIDE SEQUENCE [LARGE SCALE GENOMIC DNA]</scope>
</reference>
<sequence>MSSFFSRSLPLPLFHISKRRIPLKTYCRKFQIARSDKEKGGKGKRRGSKTRKWQKSPKSVRSQGAEVTNVHLHGCNASVLRSRTSVRHAYEHMNMLTLEGENTREHMCEHIHTC</sequence>
<evidence type="ECO:0000313" key="4">
    <source>
        <dbReference type="Proteomes" id="UP000078550"/>
    </source>
</evidence>
<accession>A0A1A8YJL5</accession>
<proteinExistence type="predicted"/>
<evidence type="ECO:0000313" key="2">
    <source>
        <dbReference type="EMBL" id="SBT31111.1"/>
    </source>
</evidence>
<dbReference type="Proteomes" id="UP000078555">
    <property type="component" value="Unassembled WGS sequence"/>
</dbReference>